<sequence length="106" mass="11741">MFTRTSSVMRYLSTGNCWAESNPTTEHLVHKRFGRCVQRVSLARSAMCDHGGPCIRIWPVAVQARRRWSLTQQESISPGRFVVRVNTPATVSSTSRLYAGPSSSAG</sequence>
<reference evidence="1" key="1">
    <citation type="journal article" date="2023" name="G3 (Bethesda)">
        <title>A reference genome for the long-term kleptoplast-retaining sea slug Elysia crispata morphotype clarki.</title>
        <authorList>
            <person name="Eastman K.E."/>
            <person name="Pendleton A.L."/>
            <person name="Shaikh M.A."/>
            <person name="Suttiyut T."/>
            <person name="Ogas R."/>
            <person name="Tomko P."/>
            <person name="Gavelis G."/>
            <person name="Widhalm J.R."/>
            <person name="Wisecaver J.H."/>
        </authorList>
    </citation>
    <scope>NUCLEOTIDE SEQUENCE</scope>
    <source>
        <strain evidence="1">ECLA1</strain>
    </source>
</reference>
<dbReference type="AlphaFoldDB" id="A0AAE1AE73"/>
<protein>
    <submittedName>
        <fullName evidence="1">Uncharacterized protein</fullName>
    </submittedName>
</protein>
<gene>
    <name evidence="1" type="ORF">RRG08_045180</name>
</gene>
<keyword evidence="2" id="KW-1185">Reference proteome</keyword>
<dbReference type="EMBL" id="JAWDGP010002131">
    <property type="protein sequence ID" value="KAK3785426.1"/>
    <property type="molecule type" value="Genomic_DNA"/>
</dbReference>
<proteinExistence type="predicted"/>
<evidence type="ECO:0000313" key="1">
    <source>
        <dbReference type="EMBL" id="KAK3785426.1"/>
    </source>
</evidence>
<comment type="caution">
    <text evidence="1">The sequence shown here is derived from an EMBL/GenBank/DDBJ whole genome shotgun (WGS) entry which is preliminary data.</text>
</comment>
<accession>A0AAE1AE73</accession>
<dbReference type="Proteomes" id="UP001283361">
    <property type="component" value="Unassembled WGS sequence"/>
</dbReference>
<name>A0AAE1AE73_9GAST</name>
<organism evidence="1 2">
    <name type="scientific">Elysia crispata</name>
    <name type="common">lettuce slug</name>
    <dbReference type="NCBI Taxonomy" id="231223"/>
    <lineage>
        <taxon>Eukaryota</taxon>
        <taxon>Metazoa</taxon>
        <taxon>Spiralia</taxon>
        <taxon>Lophotrochozoa</taxon>
        <taxon>Mollusca</taxon>
        <taxon>Gastropoda</taxon>
        <taxon>Heterobranchia</taxon>
        <taxon>Euthyneura</taxon>
        <taxon>Panpulmonata</taxon>
        <taxon>Sacoglossa</taxon>
        <taxon>Placobranchoidea</taxon>
        <taxon>Plakobranchidae</taxon>
        <taxon>Elysia</taxon>
    </lineage>
</organism>
<evidence type="ECO:0000313" key="2">
    <source>
        <dbReference type="Proteomes" id="UP001283361"/>
    </source>
</evidence>